<dbReference type="InterPro" id="IPR038765">
    <property type="entry name" value="Papain-like_cys_pep_sf"/>
</dbReference>
<sequence length="286" mass="31942">MTQQTDTLLDRLGRFLARRLQTESSGYEPYTPSDPETLRRTLQPGDILLIEGNQKISAAIKYLTQSTWSHAALYVGDALVEPEDGSERPRLIEVNLGEGCVAVPLSKYQTYNTRICRALGLTPEDRKHVVEFMTSRLGLKYDTKNILDMLRYFLPTPPVPVRWRRRMLAFGSGDPTRAICSSMIAEAYGEIGYPILPEITRAPGRASAQSSFSRAEIMHIRHHSLYTPRDFDLSPYFQIVKPTLVYGFDYKQVVWGEAPAGDTGVQPVESLPADTGEATEPKSASG</sequence>
<protein>
    <submittedName>
        <fullName evidence="2">YiiX/YebB-like N1pC/P60 family cysteine hydrolase</fullName>
    </submittedName>
</protein>
<proteinExistence type="predicted"/>
<dbReference type="Gene3D" id="3.90.1720.10">
    <property type="entry name" value="endopeptidase domain like (from Nostoc punctiforme)"/>
    <property type="match status" value="1"/>
</dbReference>
<keyword evidence="3" id="KW-1185">Reference proteome</keyword>
<evidence type="ECO:0000256" key="1">
    <source>
        <dbReference type="SAM" id="MobiDB-lite"/>
    </source>
</evidence>
<reference evidence="2 3" key="1">
    <citation type="submission" date="2024-01" db="EMBL/GenBank/DDBJ databases">
        <title>New evidence supports the origin of RcGTA from prophage.</title>
        <authorList>
            <person name="Xu Y."/>
            <person name="Liu B."/>
            <person name="Chen F."/>
        </authorList>
    </citation>
    <scope>NUCLEOTIDE SEQUENCE [LARGE SCALE GENOMIC DNA]</scope>
    <source>
        <strain evidence="2 3">CBW1107-2</strain>
    </source>
</reference>
<feature type="region of interest" description="Disordered" evidence="1">
    <location>
        <begin position="264"/>
        <end position="286"/>
    </location>
</feature>
<dbReference type="InterPro" id="IPR024453">
    <property type="entry name" value="Peptidase_C92"/>
</dbReference>
<accession>A0ABV3WP13</accession>
<evidence type="ECO:0000313" key="3">
    <source>
        <dbReference type="Proteomes" id="UP001559025"/>
    </source>
</evidence>
<dbReference type="SUPFAM" id="SSF54001">
    <property type="entry name" value="Cysteine proteinases"/>
    <property type="match status" value="1"/>
</dbReference>
<dbReference type="Pfam" id="PF05708">
    <property type="entry name" value="Peptidase_C92"/>
    <property type="match status" value="1"/>
</dbReference>
<dbReference type="RefSeq" id="WP_368801724.1">
    <property type="nucleotide sequence ID" value="NZ_JAZHFV010000001.1"/>
</dbReference>
<comment type="caution">
    <text evidence="2">The sequence shown here is derived from an EMBL/GenBank/DDBJ whole genome shotgun (WGS) entry which is preliminary data.</text>
</comment>
<name>A0ABV3WP13_9HYPH</name>
<dbReference type="Proteomes" id="UP001559025">
    <property type="component" value="Unassembled WGS sequence"/>
</dbReference>
<organism evidence="2 3">
    <name type="scientific">Neoaquamicrobium sediminum</name>
    <dbReference type="NCBI Taxonomy" id="1849104"/>
    <lineage>
        <taxon>Bacteria</taxon>
        <taxon>Pseudomonadati</taxon>
        <taxon>Pseudomonadota</taxon>
        <taxon>Alphaproteobacteria</taxon>
        <taxon>Hyphomicrobiales</taxon>
        <taxon>Phyllobacteriaceae</taxon>
        <taxon>Neoaquamicrobium</taxon>
    </lineage>
</organism>
<gene>
    <name evidence="2" type="ORF">V1479_03730</name>
</gene>
<dbReference type="EMBL" id="JAZHFV010000001">
    <property type="protein sequence ID" value="MEX4006399.1"/>
    <property type="molecule type" value="Genomic_DNA"/>
</dbReference>
<evidence type="ECO:0000313" key="2">
    <source>
        <dbReference type="EMBL" id="MEX4006399.1"/>
    </source>
</evidence>